<name>B9YD71_9FIRM</name>
<evidence type="ECO:0000313" key="2">
    <source>
        <dbReference type="EMBL" id="EEF66081.1"/>
    </source>
</evidence>
<dbReference type="Proteomes" id="UP000005950">
    <property type="component" value="Unassembled WGS sequence"/>
</dbReference>
<dbReference type="HOGENOM" id="CLU_2825240_0_0_9"/>
<accession>B9YD71</accession>
<evidence type="ECO:0000256" key="1">
    <source>
        <dbReference type="SAM" id="MobiDB-lite"/>
    </source>
</evidence>
<gene>
    <name evidence="2" type="ORF">HOLDEFILI_03787</name>
</gene>
<comment type="caution">
    <text evidence="2">The sequence shown here is derived from an EMBL/GenBank/DDBJ whole genome shotgun (WGS) entry which is preliminary data.</text>
</comment>
<proteinExistence type="predicted"/>
<dbReference type="AlphaFoldDB" id="B9YD71"/>
<feature type="region of interest" description="Disordered" evidence="1">
    <location>
        <begin position="45"/>
        <end position="66"/>
    </location>
</feature>
<organism evidence="2 3">
    <name type="scientific">Holdemania filiformis DSM 12042</name>
    <dbReference type="NCBI Taxonomy" id="545696"/>
    <lineage>
        <taxon>Bacteria</taxon>
        <taxon>Bacillati</taxon>
        <taxon>Bacillota</taxon>
        <taxon>Erysipelotrichia</taxon>
        <taxon>Erysipelotrichales</taxon>
        <taxon>Erysipelotrichaceae</taxon>
        <taxon>Holdemania</taxon>
    </lineage>
</organism>
<reference evidence="2 3" key="1">
    <citation type="submission" date="2008-12" db="EMBL/GenBank/DDBJ databases">
        <authorList>
            <person name="Fulton L."/>
            <person name="Clifton S."/>
            <person name="Fulton B."/>
            <person name="Xu J."/>
            <person name="Minx P."/>
            <person name="Pepin K.H."/>
            <person name="Johnson M."/>
            <person name="Bhonagiri V."/>
            <person name="Nash W.E."/>
            <person name="Mardis E.R."/>
            <person name="Wilson R.K."/>
        </authorList>
    </citation>
    <scope>NUCLEOTIDE SEQUENCE [LARGE SCALE GENOMIC DNA]</scope>
    <source>
        <strain evidence="2 3">DSM 12042</strain>
    </source>
</reference>
<sequence length="66" mass="7605">MGKLFFYRRQPTFPRFKKRQDLSSGKFFCIIKTNSFPGFNSKIDAGSFNGKKIPENAKPSRKKGDL</sequence>
<reference evidence="2 3" key="2">
    <citation type="submission" date="2009-02" db="EMBL/GenBank/DDBJ databases">
        <title>Draft genome sequence of Holdemania filiformis DSM 12042.</title>
        <authorList>
            <person name="Sudarsanam P."/>
            <person name="Ley R."/>
            <person name="Guruge J."/>
            <person name="Turnbaugh P.J."/>
            <person name="Mahowald M."/>
            <person name="Liep D."/>
            <person name="Gordon J."/>
        </authorList>
    </citation>
    <scope>NUCLEOTIDE SEQUENCE [LARGE SCALE GENOMIC DNA]</scope>
    <source>
        <strain evidence="2 3">DSM 12042</strain>
    </source>
</reference>
<dbReference type="STRING" id="545696.HOLDEFILI_03787"/>
<evidence type="ECO:0000313" key="3">
    <source>
        <dbReference type="Proteomes" id="UP000005950"/>
    </source>
</evidence>
<dbReference type="EMBL" id="ACCF01000238">
    <property type="protein sequence ID" value="EEF66081.1"/>
    <property type="molecule type" value="Genomic_DNA"/>
</dbReference>
<protein>
    <submittedName>
        <fullName evidence="2">Uncharacterized protein</fullName>
    </submittedName>
</protein>